<keyword evidence="2" id="KW-1185">Reference proteome</keyword>
<accession>A0ABU2KAY9</accession>
<dbReference type="RefSeq" id="WP_311346164.1">
    <property type="nucleotide sequence ID" value="NZ_JAVREI010000012.1"/>
</dbReference>
<proteinExistence type="predicted"/>
<dbReference type="EMBL" id="JAVREI010000012">
    <property type="protein sequence ID" value="MDT0277357.1"/>
    <property type="molecule type" value="Genomic_DNA"/>
</dbReference>
<reference evidence="2" key="1">
    <citation type="submission" date="2023-07" db="EMBL/GenBank/DDBJ databases">
        <title>30 novel species of actinomycetes from the DSMZ collection.</title>
        <authorList>
            <person name="Nouioui I."/>
        </authorList>
    </citation>
    <scope>NUCLEOTIDE SEQUENCE [LARGE SCALE GENOMIC DNA]</scope>
    <source>
        <strain evidence="2">DSM 46792</strain>
    </source>
</reference>
<dbReference type="Proteomes" id="UP001183222">
    <property type="component" value="Unassembled WGS sequence"/>
</dbReference>
<evidence type="ECO:0000313" key="2">
    <source>
        <dbReference type="Proteomes" id="UP001183222"/>
    </source>
</evidence>
<evidence type="ECO:0000313" key="1">
    <source>
        <dbReference type="EMBL" id="MDT0277357.1"/>
    </source>
</evidence>
<name>A0ABU2KAY9_9ACTN</name>
<sequence length="55" mass="5903">MTALVALALAWTFLAVATAFVVGHGIRLADARIPTRTGRDEVRPATRERQAVPTS</sequence>
<protein>
    <submittedName>
        <fullName evidence="1">Uncharacterized protein</fullName>
    </submittedName>
</protein>
<gene>
    <name evidence="1" type="ORF">RM425_15750</name>
</gene>
<comment type="caution">
    <text evidence="1">The sequence shown here is derived from an EMBL/GenBank/DDBJ whole genome shotgun (WGS) entry which is preliminary data.</text>
</comment>
<organism evidence="1 2">
    <name type="scientific">Blastococcus goldschmidtiae</name>
    <dbReference type="NCBI Taxonomy" id="3075546"/>
    <lineage>
        <taxon>Bacteria</taxon>
        <taxon>Bacillati</taxon>
        <taxon>Actinomycetota</taxon>
        <taxon>Actinomycetes</taxon>
        <taxon>Geodermatophilales</taxon>
        <taxon>Geodermatophilaceae</taxon>
        <taxon>Blastococcus</taxon>
    </lineage>
</organism>